<reference evidence="4" key="1">
    <citation type="journal article" date="2020" name="Stud. Mycol.">
        <title>101 Dothideomycetes genomes: a test case for predicting lifestyles and emergence of pathogens.</title>
        <authorList>
            <person name="Haridas S."/>
            <person name="Albert R."/>
            <person name="Binder M."/>
            <person name="Bloem J."/>
            <person name="Labutti K."/>
            <person name="Salamov A."/>
            <person name="Andreopoulos B."/>
            <person name="Baker S."/>
            <person name="Barry K."/>
            <person name="Bills G."/>
            <person name="Bluhm B."/>
            <person name="Cannon C."/>
            <person name="Castanera R."/>
            <person name="Culley D."/>
            <person name="Daum C."/>
            <person name="Ezra D."/>
            <person name="Gonzalez J."/>
            <person name="Henrissat B."/>
            <person name="Kuo A."/>
            <person name="Liang C."/>
            <person name="Lipzen A."/>
            <person name="Lutzoni F."/>
            <person name="Magnuson J."/>
            <person name="Mondo S."/>
            <person name="Nolan M."/>
            <person name="Ohm R."/>
            <person name="Pangilinan J."/>
            <person name="Park H.-J."/>
            <person name="Ramirez L."/>
            <person name="Alfaro M."/>
            <person name="Sun H."/>
            <person name="Tritt A."/>
            <person name="Yoshinaga Y."/>
            <person name="Zwiers L.-H."/>
            <person name="Turgeon B."/>
            <person name="Goodwin S."/>
            <person name="Spatafora J."/>
            <person name="Crous P."/>
            <person name="Grigoriev I."/>
        </authorList>
    </citation>
    <scope>NUCLEOTIDE SEQUENCE</scope>
    <source>
        <strain evidence="4">CBS 122368</strain>
    </source>
</reference>
<dbReference type="AlphaFoldDB" id="A0A6A6HY24"/>
<keyword evidence="1" id="KW-0805">Transcription regulation</keyword>
<proteinExistence type="predicted"/>
<organism evidence="4 5">
    <name type="scientific">Trematosphaeria pertusa</name>
    <dbReference type="NCBI Taxonomy" id="390896"/>
    <lineage>
        <taxon>Eukaryota</taxon>
        <taxon>Fungi</taxon>
        <taxon>Dikarya</taxon>
        <taxon>Ascomycota</taxon>
        <taxon>Pezizomycotina</taxon>
        <taxon>Dothideomycetes</taxon>
        <taxon>Pleosporomycetidae</taxon>
        <taxon>Pleosporales</taxon>
        <taxon>Massarineae</taxon>
        <taxon>Trematosphaeriaceae</taxon>
        <taxon>Trematosphaeria</taxon>
    </lineage>
</organism>
<dbReference type="EMBL" id="ML987207">
    <property type="protein sequence ID" value="KAF2242503.1"/>
    <property type="molecule type" value="Genomic_DNA"/>
</dbReference>
<keyword evidence="2" id="KW-0804">Transcription</keyword>
<dbReference type="PANTHER" id="PTHR47840">
    <property type="entry name" value="ZN(II)2CYS6 TRANSCRIPTION FACTOR (EUROFUNG)-RELATED"/>
    <property type="match status" value="1"/>
</dbReference>
<dbReference type="GeneID" id="54589284"/>
<dbReference type="Proteomes" id="UP000800094">
    <property type="component" value="Unassembled WGS sequence"/>
</dbReference>
<evidence type="ECO:0000256" key="3">
    <source>
        <dbReference type="ARBA" id="ARBA00023242"/>
    </source>
</evidence>
<keyword evidence="3" id="KW-0539">Nucleus</keyword>
<dbReference type="RefSeq" id="XP_033677507.1">
    <property type="nucleotide sequence ID" value="XM_033835954.1"/>
</dbReference>
<gene>
    <name evidence="4" type="ORF">BU26DRAFT_609853</name>
</gene>
<protein>
    <submittedName>
        <fullName evidence="4">Uncharacterized protein</fullName>
    </submittedName>
</protein>
<dbReference type="OrthoDB" id="5392779at2759"/>
<evidence type="ECO:0000313" key="4">
    <source>
        <dbReference type="EMBL" id="KAF2242503.1"/>
    </source>
</evidence>
<evidence type="ECO:0000313" key="5">
    <source>
        <dbReference type="Proteomes" id="UP000800094"/>
    </source>
</evidence>
<keyword evidence="5" id="KW-1185">Reference proteome</keyword>
<dbReference type="PANTHER" id="PTHR47840:SF1">
    <property type="entry name" value="ZN(II)2CYS6 TRANSCRIPTION FACTOR (EUROFUNG)"/>
    <property type="match status" value="1"/>
</dbReference>
<evidence type="ECO:0000256" key="2">
    <source>
        <dbReference type="ARBA" id="ARBA00023163"/>
    </source>
</evidence>
<name>A0A6A6HY24_9PLEO</name>
<sequence>MPTPQNQSSLCDQSSACESKPIAVGHALLGLALSIQQLPPDFDFALLEMHDAESKVESYIANVSSLVLADEELLCSPEGVTCLLLLGMIYINDEPGSGKEPFGPEDFWNDAFADVDTNFQRQLALIATRLAHRNLSQTSHGHTPTGALDEALNTLERSMPESW</sequence>
<evidence type="ECO:0000256" key="1">
    <source>
        <dbReference type="ARBA" id="ARBA00023015"/>
    </source>
</evidence>
<accession>A0A6A6HY24</accession>